<feature type="binding site" evidence="6">
    <location>
        <position position="76"/>
    </location>
    <ligand>
        <name>S-adenosyl-L-methionine</name>
        <dbReference type="ChEBI" id="CHEBI:59789"/>
    </ligand>
</feature>
<comment type="subcellular location">
    <subcellularLocation>
        <location evidence="6">Cytoplasm</location>
    </subcellularLocation>
</comment>
<comment type="function">
    <text evidence="6">Specifically methylates the N7 position of a guanine in 16S rRNA.</text>
</comment>
<evidence type="ECO:0000313" key="8">
    <source>
        <dbReference type="EMBL" id="TQL97538.1"/>
    </source>
</evidence>
<evidence type="ECO:0000256" key="5">
    <source>
        <dbReference type="ARBA" id="ARBA00022691"/>
    </source>
</evidence>
<protein>
    <recommendedName>
        <fullName evidence="6">Ribosomal RNA small subunit methyltransferase G</fullName>
        <ecNumber evidence="6">2.1.1.-</ecNumber>
    </recommendedName>
    <alternativeName>
        <fullName evidence="6">16S rRNA 7-methylguanosine methyltransferase</fullName>
        <shortName evidence="6">16S rRNA m7G methyltransferase</shortName>
    </alternativeName>
</protein>
<organism evidence="8 9">
    <name type="scientific">Actinoallomurus bryophytorum</name>
    <dbReference type="NCBI Taxonomy" id="1490222"/>
    <lineage>
        <taxon>Bacteria</taxon>
        <taxon>Bacillati</taxon>
        <taxon>Actinomycetota</taxon>
        <taxon>Actinomycetes</taxon>
        <taxon>Streptosporangiales</taxon>
        <taxon>Thermomonosporaceae</taxon>
        <taxon>Actinoallomurus</taxon>
    </lineage>
</organism>
<feature type="binding site" evidence="6">
    <location>
        <position position="71"/>
    </location>
    <ligand>
        <name>S-adenosyl-L-methionine</name>
        <dbReference type="ChEBI" id="CHEBI:59789"/>
    </ligand>
</feature>
<evidence type="ECO:0000313" key="9">
    <source>
        <dbReference type="Proteomes" id="UP000316096"/>
    </source>
</evidence>
<evidence type="ECO:0000256" key="6">
    <source>
        <dbReference type="HAMAP-Rule" id="MF_00074"/>
    </source>
</evidence>
<dbReference type="GO" id="GO:0005829">
    <property type="term" value="C:cytosol"/>
    <property type="evidence" value="ECO:0007669"/>
    <property type="project" value="TreeGrafter"/>
</dbReference>
<dbReference type="Proteomes" id="UP000316096">
    <property type="component" value="Unassembled WGS sequence"/>
</dbReference>
<dbReference type="PANTHER" id="PTHR31760:SF0">
    <property type="entry name" value="S-ADENOSYL-L-METHIONINE-DEPENDENT METHYLTRANSFERASES SUPERFAMILY PROTEIN"/>
    <property type="match status" value="1"/>
</dbReference>
<sequence>MPSLPPPPAALEIFGDALPLASRYTSFLAGPGVERGLIGPREVSRLWDRHVLNCAVLTELIPDSAEVVDVGSGAGLPGIVLAIMRTDLSVTLLEPLLRRTVFLQECVDLLELPNVTVRRARAEEVVGEYAADVVTARAVAPLSRLVGWALPLLRADGELLALKGERAAAEIEDAQPVLDKFGVRVAEVLHVGRGKVDPPTTVVRAVAGKIPQPPKGRSGPRRGARRRGGAHGRKR</sequence>
<dbReference type="PANTHER" id="PTHR31760">
    <property type="entry name" value="S-ADENOSYL-L-METHIONINE-DEPENDENT METHYLTRANSFERASES SUPERFAMILY PROTEIN"/>
    <property type="match status" value="1"/>
</dbReference>
<feature type="binding site" evidence="6">
    <location>
        <position position="137"/>
    </location>
    <ligand>
        <name>S-adenosyl-L-methionine</name>
        <dbReference type="ChEBI" id="CHEBI:59789"/>
    </ligand>
</feature>
<dbReference type="InterPro" id="IPR003682">
    <property type="entry name" value="rRNA_ssu_MeTfrase_G"/>
</dbReference>
<dbReference type="SUPFAM" id="SSF53335">
    <property type="entry name" value="S-adenosyl-L-methionine-dependent methyltransferases"/>
    <property type="match status" value="1"/>
</dbReference>
<evidence type="ECO:0000256" key="7">
    <source>
        <dbReference type="SAM" id="MobiDB-lite"/>
    </source>
</evidence>
<dbReference type="EMBL" id="VFOZ01000001">
    <property type="protein sequence ID" value="TQL97538.1"/>
    <property type="molecule type" value="Genomic_DNA"/>
</dbReference>
<comment type="caution">
    <text evidence="6">Lacks conserved residue(s) required for the propagation of feature annotation.</text>
</comment>
<dbReference type="RefSeq" id="WP_141956260.1">
    <property type="nucleotide sequence ID" value="NZ_VFOZ01000001.1"/>
</dbReference>
<comment type="similarity">
    <text evidence="6">Belongs to the methyltransferase superfamily. RNA methyltransferase RsmG family.</text>
</comment>
<keyword evidence="4 6" id="KW-0808">Transferase</keyword>
<feature type="compositionally biased region" description="Basic residues" evidence="7">
    <location>
        <begin position="218"/>
        <end position="235"/>
    </location>
</feature>
<comment type="caution">
    <text evidence="8">The sequence shown here is derived from an EMBL/GenBank/DDBJ whole genome shotgun (WGS) entry which is preliminary data.</text>
</comment>
<name>A0A543CKA4_9ACTN</name>
<gene>
    <name evidence="6" type="primary">rsmG</name>
    <name evidence="8" type="ORF">FB559_3129</name>
</gene>
<keyword evidence="5 6" id="KW-0949">S-adenosyl-L-methionine</keyword>
<dbReference type="HAMAP" id="MF_00074">
    <property type="entry name" value="16SrRNA_methyltr_G"/>
    <property type="match status" value="1"/>
</dbReference>
<evidence type="ECO:0000256" key="3">
    <source>
        <dbReference type="ARBA" id="ARBA00022603"/>
    </source>
</evidence>
<dbReference type="Gene3D" id="3.40.50.150">
    <property type="entry name" value="Vaccinia Virus protein VP39"/>
    <property type="match status" value="1"/>
</dbReference>
<proteinExistence type="inferred from homology"/>
<dbReference type="GO" id="GO:0070043">
    <property type="term" value="F:rRNA (guanine-N7-)-methyltransferase activity"/>
    <property type="evidence" value="ECO:0007669"/>
    <property type="project" value="UniProtKB-UniRule"/>
</dbReference>
<dbReference type="AlphaFoldDB" id="A0A543CKA4"/>
<feature type="binding site" evidence="6">
    <location>
        <begin position="122"/>
        <end position="123"/>
    </location>
    <ligand>
        <name>S-adenosyl-L-methionine</name>
        <dbReference type="ChEBI" id="CHEBI:59789"/>
    </ligand>
</feature>
<keyword evidence="1 6" id="KW-0963">Cytoplasm</keyword>
<keyword evidence="3 6" id="KW-0489">Methyltransferase</keyword>
<dbReference type="Pfam" id="PF02527">
    <property type="entry name" value="GidB"/>
    <property type="match status" value="1"/>
</dbReference>
<evidence type="ECO:0000256" key="1">
    <source>
        <dbReference type="ARBA" id="ARBA00022490"/>
    </source>
</evidence>
<dbReference type="OrthoDB" id="9808773at2"/>
<keyword evidence="9" id="KW-1185">Reference proteome</keyword>
<dbReference type="NCBIfam" id="TIGR00138">
    <property type="entry name" value="rsmG_gidB"/>
    <property type="match status" value="1"/>
</dbReference>
<evidence type="ECO:0000256" key="2">
    <source>
        <dbReference type="ARBA" id="ARBA00022552"/>
    </source>
</evidence>
<reference evidence="8 9" key="1">
    <citation type="submission" date="2019-06" db="EMBL/GenBank/DDBJ databases">
        <title>Sequencing the genomes of 1000 actinobacteria strains.</title>
        <authorList>
            <person name="Klenk H.-P."/>
        </authorList>
    </citation>
    <scope>NUCLEOTIDE SEQUENCE [LARGE SCALE GENOMIC DNA]</scope>
    <source>
        <strain evidence="8 9">DSM 102200</strain>
    </source>
</reference>
<keyword evidence="2 6" id="KW-0698">rRNA processing</keyword>
<dbReference type="EC" id="2.1.1.-" evidence="6"/>
<evidence type="ECO:0000256" key="4">
    <source>
        <dbReference type="ARBA" id="ARBA00022679"/>
    </source>
</evidence>
<feature type="region of interest" description="Disordered" evidence="7">
    <location>
        <begin position="208"/>
        <end position="235"/>
    </location>
</feature>
<accession>A0A543CKA4</accession>
<dbReference type="InterPro" id="IPR029063">
    <property type="entry name" value="SAM-dependent_MTases_sf"/>
</dbReference>